<evidence type="ECO:0000256" key="4">
    <source>
        <dbReference type="ARBA" id="ARBA00022821"/>
    </source>
</evidence>
<evidence type="ECO:0000313" key="8">
    <source>
        <dbReference type="Proteomes" id="UP000836841"/>
    </source>
</evidence>
<protein>
    <recommendedName>
        <fullName evidence="6">Defensin-like domain-containing protein</fullName>
    </recommendedName>
</protein>
<organism evidence="7 8">
    <name type="scientific">Thlaspi arvense</name>
    <name type="common">Field penny-cress</name>
    <dbReference type="NCBI Taxonomy" id="13288"/>
    <lineage>
        <taxon>Eukaryota</taxon>
        <taxon>Viridiplantae</taxon>
        <taxon>Streptophyta</taxon>
        <taxon>Embryophyta</taxon>
        <taxon>Tracheophyta</taxon>
        <taxon>Spermatophyta</taxon>
        <taxon>Magnoliopsida</taxon>
        <taxon>eudicotyledons</taxon>
        <taxon>Gunneridae</taxon>
        <taxon>Pentapetalae</taxon>
        <taxon>rosids</taxon>
        <taxon>malvids</taxon>
        <taxon>Brassicales</taxon>
        <taxon>Brassicaceae</taxon>
        <taxon>Thlaspideae</taxon>
        <taxon>Thlaspi</taxon>
    </lineage>
</organism>
<comment type="similarity">
    <text evidence="1">Belongs to the DEFL family.</text>
</comment>
<feature type="domain" description="Defensin-like" evidence="6">
    <location>
        <begin position="49"/>
        <end position="92"/>
    </location>
</feature>
<dbReference type="GO" id="GO:0050832">
    <property type="term" value="P:defense response to fungus"/>
    <property type="evidence" value="ECO:0007669"/>
    <property type="project" value="UniProtKB-KW"/>
</dbReference>
<evidence type="ECO:0000256" key="2">
    <source>
        <dbReference type="ARBA" id="ARBA00022529"/>
    </source>
</evidence>
<evidence type="ECO:0000259" key="6">
    <source>
        <dbReference type="Pfam" id="PF24552"/>
    </source>
</evidence>
<dbReference type="Proteomes" id="UP000836841">
    <property type="component" value="Chromosome 3"/>
</dbReference>
<keyword evidence="2" id="KW-0929">Antimicrobial</keyword>
<keyword evidence="8" id="KW-1185">Reference proteome</keyword>
<evidence type="ECO:0000256" key="1">
    <source>
        <dbReference type="ARBA" id="ARBA00006722"/>
    </source>
</evidence>
<keyword evidence="4" id="KW-0611">Plant defense</keyword>
<dbReference type="Pfam" id="PF24552">
    <property type="entry name" value="Defensin"/>
    <property type="match status" value="1"/>
</dbReference>
<keyword evidence="5" id="KW-1015">Disulfide bond</keyword>
<evidence type="ECO:0000313" key="7">
    <source>
        <dbReference type="EMBL" id="CAH2055087.1"/>
    </source>
</evidence>
<dbReference type="AlphaFoldDB" id="A0AAU9S518"/>
<sequence length="107" mass="11860">MFSIGLIQKTINTMDTTKNLLILFLIVILVPSFSNHNLSALGKEKISFDNCKDLCTMLYDWRPCFVDCISAGFDDAKCVSPSPGDPPRCCCQRNHVVKSNTNSTLSP</sequence>
<evidence type="ECO:0000256" key="3">
    <source>
        <dbReference type="ARBA" id="ARBA00022577"/>
    </source>
</evidence>
<dbReference type="GO" id="GO:0031640">
    <property type="term" value="P:killing of cells of another organism"/>
    <property type="evidence" value="ECO:0007669"/>
    <property type="project" value="UniProtKB-KW"/>
</dbReference>
<evidence type="ECO:0000256" key="5">
    <source>
        <dbReference type="ARBA" id="ARBA00023157"/>
    </source>
</evidence>
<gene>
    <name evidence="7" type="ORF">TAV2_LOCUS9027</name>
</gene>
<dbReference type="InterPro" id="IPR056373">
    <property type="entry name" value="Defensin-like_dom"/>
</dbReference>
<dbReference type="EMBL" id="OU466859">
    <property type="protein sequence ID" value="CAH2055087.1"/>
    <property type="molecule type" value="Genomic_DNA"/>
</dbReference>
<name>A0AAU9S518_THLAR</name>
<keyword evidence="3" id="KW-0295">Fungicide</keyword>
<reference evidence="7 8" key="1">
    <citation type="submission" date="2022-03" db="EMBL/GenBank/DDBJ databases">
        <authorList>
            <person name="Nunn A."/>
            <person name="Chopra R."/>
            <person name="Nunn A."/>
            <person name="Contreras Garrido A."/>
        </authorList>
    </citation>
    <scope>NUCLEOTIDE SEQUENCE [LARGE SCALE GENOMIC DNA]</scope>
</reference>
<accession>A0AAU9S518</accession>
<proteinExistence type="inferred from homology"/>